<dbReference type="OrthoDB" id="4761204at2759"/>
<dbReference type="Gene3D" id="3.40.50.12780">
    <property type="entry name" value="N-terminal domain of ligase-like"/>
    <property type="match status" value="1"/>
</dbReference>
<sequence length="76" mass="8280">IGLPLGGVTWIVDPHDYYKLTPVGCVGELVISGDIIAAGYSNLPATSMSGFKEQTPKWASRFPENAMRHIYRTGDL</sequence>
<reference evidence="3 4" key="1">
    <citation type="journal article" date="2018" name="Sci. Rep.">
        <title>Comparative genomics provides insights into the lifestyle and reveals functional heterogeneity of dark septate endophytic fungi.</title>
        <authorList>
            <person name="Knapp D.G."/>
            <person name="Nemeth J.B."/>
            <person name="Barry K."/>
            <person name="Hainaut M."/>
            <person name="Henrissat B."/>
            <person name="Johnson J."/>
            <person name="Kuo A."/>
            <person name="Lim J.H.P."/>
            <person name="Lipzen A."/>
            <person name="Nolan M."/>
            <person name="Ohm R.A."/>
            <person name="Tamas L."/>
            <person name="Grigoriev I.V."/>
            <person name="Spatafora J.W."/>
            <person name="Nagy L.G."/>
            <person name="Kovacs G.M."/>
        </authorList>
    </citation>
    <scope>NUCLEOTIDE SEQUENCE [LARGE SCALE GENOMIC DNA]</scope>
    <source>
        <strain evidence="3 4">DSE2036</strain>
    </source>
</reference>
<proteinExistence type="predicted"/>
<dbReference type="SUPFAM" id="SSF56801">
    <property type="entry name" value="Acetyl-CoA synthetase-like"/>
    <property type="match status" value="1"/>
</dbReference>
<keyword evidence="1" id="KW-0596">Phosphopantetheine</keyword>
<dbReference type="AlphaFoldDB" id="A0A2V1D6X7"/>
<dbReference type="STRING" id="97972.A0A2V1D6X7"/>
<evidence type="ECO:0000256" key="2">
    <source>
        <dbReference type="ARBA" id="ARBA00022553"/>
    </source>
</evidence>
<dbReference type="GO" id="GO:0005737">
    <property type="term" value="C:cytoplasm"/>
    <property type="evidence" value="ECO:0007669"/>
    <property type="project" value="TreeGrafter"/>
</dbReference>
<evidence type="ECO:0000256" key="1">
    <source>
        <dbReference type="ARBA" id="ARBA00022450"/>
    </source>
</evidence>
<dbReference type="PANTHER" id="PTHR45527">
    <property type="entry name" value="NONRIBOSOMAL PEPTIDE SYNTHETASE"/>
    <property type="match status" value="1"/>
</dbReference>
<protein>
    <recommendedName>
        <fullName evidence="5">AMP-dependent synthetase/ligase domain-containing protein</fullName>
    </recommendedName>
</protein>
<keyword evidence="4" id="KW-1185">Reference proteome</keyword>
<dbReference type="GO" id="GO:0044550">
    <property type="term" value="P:secondary metabolite biosynthetic process"/>
    <property type="evidence" value="ECO:0007669"/>
    <property type="project" value="TreeGrafter"/>
</dbReference>
<dbReference type="Proteomes" id="UP000244855">
    <property type="component" value="Unassembled WGS sequence"/>
</dbReference>
<evidence type="ECO:0000313" key="3">
    <source>
        <dbReference type="EMBL" id="PVH93811.1"/>
    </source>
</evidence>
<feature type="non-terminal residue" evidence="3">
    <location>
        <position position="1"/>
    </location>
</feature>
<gene>
    <name evidence="3" type="ORF">DM02DRAFT_485833</name>
</gene>
<dbReference type="InterPro" id="IPR042099">
    <property type="entry name" value="ANL_N_sf"/>
</dbReference>
<dbReference type="GO" id="GO:0043041">
    <property type="term" value="P:amino acid activation for nonribosomal peptide biosynthetic process"/>
    <property type="evidence" value="ECO:0007669"/>
    <property type="project" value="TreeGrafter"/>
</dbReference>
<accession>A0A2V1D6X7</accession>
<organism evidence="3 4">
    <name type="scientific">Periconia macrospinosa</name>
    <dbReference type="NCBI Taxonomy" id="97972"/>
    <lineage>
        <taxon>Eukaryota</taxon>
        <taxon>Fungi</taxon>
        <taxon>Dikarya</taxon>
        <taxon>Ascomycota</taxon>
        <taxon>Pezizomycotina</taxon>
        <taxon>Dothideomycetes</taxon>
        <taxon>Pleosporomycetidae</taxon>
        <taxon>Pleosporales</taxon>
        <taxon>Massarineae</taxon>
        <taxon>Periconiaceae</taxon>
        <taxon>Periconia</taxon>
    </lineage>
</organism>
<dbReference type="EMBL" id="KZ805566">
    <property type="protein sequence ID" value="PVH93811.1"/>
    <property type="molecule type" value="Genomic_DNA"/>
</dbReference>
<dbReference type="PANTHER" id="PTHR45527:SF12">
    <property type="entry name" value="NONRIBOSOMAL PEPTIDE SYNTHETASE IVOA"/>
    <property type="match status" value="1"/>
</dbReference>
<feature type="non-terminal residue" evidence="3">
    <location>
        <position position="76"/>
    </location>
</feature>
<evidence type="ECO:0000313" key="4">
    <source>
        <dbReference type="Proteomes" id="UP000244855"/>
    </source>
</evidence>
<keyword evidence="2" id="KW-0597">Phosphoprotein</keyword>
<evidence type="ECO:0008006" key="5">
    <source>
        <dbReference type="Google" id="ProtNLM"/>
    </source>
</evidence>
<dbReference type="GO" id="GO:0031177">
    <property type="term" value="F:phosphopantetheine binding"/>
    <property type="evidence" value="ECO:0007669"/>
    <property type="project" value="TreeGrafter"/>
</dbReference>
<name>A0A2V1D6X7_9PLEO</name>